<dbReference type="GO" id="GO:0050480">
    <property type="term" value="F:imidazolonepropionase activity"/>
    <property type="evidence" value="ECO:0007669"/>
    <property type="project" value="TreeGrafter"/>
</dbReference>
<keyword evidence="4" id="KW-1185">Reference proteome</keyword>
<dbReference type="GO" id="GO:0005737">
    <property type="term" value="C:cytoplasm"/>
    <property type="evidence" value="ECO:0007669"/>
    <property type="project" value="InterPro"/>
</dbReference>
<dbReference type="InterPro" id="IPR005920">
    <property type="entry name" value="HutI"/>
</dbReference>
<dbReference type="InterPro" id="IPR032466">
    <property type="entry name" value="Metal_Hydrolase"/>
</dbReference>
<keyword evidence="1" id="KW-0479">Metal-binding</keyword>
<evidence type="ECO:0000313" key="4">
    <source>
        <dbReference type="Proteomes" id="UP000831796"/>
    </source>
</evidence>
<dbReference type="GO" id="GO:0046872">
    <property type="term" value="F:metal ion binding"/>
    <property type="evidence" value="ECO:0007669"/>
    <property type="project" value="UniProtKB-KW"/>
</dbReference>
<proteinExistence type="predicted"/>
<evidence type="ECO:0000256" key="2">
    <source>
        <dbReference type="ARBA" id="ARBA00022801"/>
    </source>
</evidence>
<keyword evidence="2" id="KW-0378">Hydrolase</keyword>
<gene>
    <name evidence="3" type="ORF">MUN79_15295</name>
</gene>
<accession>A0A8T9Q142</accession>
<protein>
    <recommendedName>
        <fullName evidence="5">Imidazolonepropionase</fullName>
    </recommendedName>
</protein>
<dbReference type="Gene3D" id="3.20.20.140">
    <property type="entry name" value="Metal-dependent hydrolases"/>
    <property type="match status" value="1"/>
</dbReference>
<sequence>MRATRAASEAELLGNAHGHLRDFRRYGITTLEAKSGYGLDKETELRLVRVARQVGEEQPVRVVTTFLGPTWCRPSTRAAPPPTSIFWLPKCCPRCGAG</sequence>
<organism evidence="3 4">
    <name type="scientific">Hymenobacter cellulosilyticus</name>
    <dbReference type="NCBI Taxonomy" id="2932248"/>
    <lineage>
        <taxon>Bacteria</taxon>
        <taxon>Pseudomonadati</taxon>
        <taxon>Bacteroidota</taxon>
        <taxon>Cytophagia</taxon>
        <taxon>Cytophagales</taxon>
        <taxon>Hymenobacteraceae</taxon>
        <taxon>Hymenobacter</taxon>
    </lineage>
</organism>
<reference evidence="3" key="1">
    <citation type="submission" date="2022-04" db="EMBL/GenBank/DDBJ databases">
        <title>Hymenobacter sp. isolated from the air.</title>
        <authorList>
            <person name="Won M."/>
            <person name="Lee C.-M."/>
            <person name="Woen H.-Y."/>
            <person name="Kwon S.-W."/>
        </authorList>
    </citation>
    <scope>NUCLEOTIDE SEQUENCE</scope>
    <source>
        <strain evidence="3">5116S-3</strain>
    </source>
</reference>
<dbReference type="KEGG" id="hcu:MUN79_15295"/>
<dbReference type="PANTHER" id="PTHR42752:SF1">
    <property type="entry name" value="IMIDAZOLONEPROPIONASE-RELATED"/>
    <property type="match status" value="1"/>
</dbReference>
<evidence type="ECO:0000313" key="3">
    <source>
        <dbReference type="EMBL" id="UOQ70131.1"/>
    </source>
</evidence>
<dbReference type="PANTHER" id="PTHR42752">
    <property type="entry name" value="IMIDAZOLONEPROPIONASE"/>
    <property type="match status" value="1"/>
</dbReference>
<dbReference type="GO" id="GO:0019556">
    <property type="term" value="P:L-histidine catabolic process to glutamate and formamide"/>
    <property type="evidence" value="ECO:0007669"/>
    <property type="project" value="InterPro"/>
</dbReference>
<dbReference type="SUPFAM" id="SSF51556">
    <property type="entry name" value="Metallo-dependent hydrolases"/>
    <property type="match status" value="1"/>
</dbReference>
<evidence type="ECO:0000256" key="1">
    <source>
        <dbReference type="ARBA" id="ARBA00022723"/>
    </source>
</evidence>
<dbReference type="RefSeq" id="WP_244673555.1">
    <property type="nucleotide sequence ID" value="NZ_CP095046.1"/>
</dbReference>
<dbReference type="AlphaFoldDB" id="A0A8T9Q142"/>
<dbReference type="EMBL" id="CP095046">
    <property type="protein sequence ID" value="UOQ70131.1"/>
    <property type="molecule type" value="Genomic_DNA"/>
</dbReference>
<dbReference type="Proteomes" id="UP000831796">
    <property type="component" value="Chromosome"/>
</dbReference>
<name>A0A8T9Q142_9BACT</name>
<evidence type="ECO:0008006" key="5">
    <source>
        <dbReference type="Google" id="ProtNLM"/>
    </source>
</evidence>